<dbReference type="RefSeq" id="WP_161339158.1">
    <property type="nucleotide sequence ID" value="NZ_JBHSDG010000004.1"/>
</dbReference>
<evidence type="ECO:0000313" key="4">
    <source>
        <dbReference type="Proteomes" id="UP000445696"/>
    </source>
</evidence>
<evidence type="ECO:0000313" key="3">
    <source>
        <dbReference type="EMBL" id="MZR22689.1"/>
    </source>
</evidence>
<dbReference type="AlphaFoldDB" id="A0A845MFR9"/>
<protein>
    <submittedName>
        <fullName evidence="3">Thiolase family protein</fullName>
    </submittedName>
</protein>
<dbReference type="InterPro" id="IPR055140">
    <property type="entry name" value="Thiolase_C_2"/>
</dbReference>
<dbReference type="Pfam" id="PF00108">
    <property type="entry name" value="Thiolase_N"/>
    <property type="match status" value="1"/>
</dbReference>
<dbReference type="CDD" id="cd00829">
    <property type="entry name" value="SCP-x_thiolase"/>
    <property type="match status" value="1"/>
</dbReference>
<name>A0A845MFR9_9PROT</name>
<keyword evidence="4" id="KW-1185">Reference proteome</keyword>
<sequence length="412" mass="43674">MSDVYIIGIGMSQFGKFLNRSVKDMTAEVVEEALKDSGLERENIQAAFFANASQAAVEAQYLVPGQIALRSAGFEGIPITNIENACASASTALNSACAFVQSGQGDIALAIGTDKMNSTDRARSFAVFDGGWDVHTADESIARLQAMSKDLPLPPEAEDNGGQRSVFMDVYASLARNHMNAFGITQAQIAAACAKNHTHSQYNPKAQYQNKMTVEEVLRDRPVAWPLTLAMCAPISDGAAAAIVVSEEKARQIGMGRAVRIAASVLRSGTNRKHDEFNKQITHLAANAAYEKAGLSPKDMDVAEVHDATAFAELLQVEALGFCEFGEGGRLSEEGHTTVGGRIPVNPSGGLESRGHPIGATGLAQVYELVTQLRGEAGPRQVEGARTAIAENGGGFLGYEEAAACITILQKN</sequence>
<dbReference type="OrthoDB" id="9785768at2"/>
<accession>A0A845MFR9</accession>
<gene>
    <name evidence="3" type="ORF">GQF03_10120</name>
</gene>
<feature type="domain" description="Thiolase N-terminal" evidence="1">
    <location>
        <begin position="4"/>
        <end position="248"/>
    </location>
</feature>
<dbReference type="PIRSF" id="PIRSF000429">
    <property type="entry name" value="Ac-CoA_Ac_transf"/>
    <property type="match status" value="1"/>
</dbReference>
<dbReference type="PANTHER" id="PTHR42870:SF1">
    <property type="entry name" value="NON-SPECIFIC LIPID-TRANSFER PROTEIN-LIKE 2"/>
    <property type="match status" value="1"/>
</dbReference>
<organism evidence="3 4">
    <name type="scientific">Sneathiella chungangensis</name>
    <dbReference type="NCBI Taxonomy" id="1418234"/>
    <lineage>
        <taxon>Bacteria</taxon>
        <taxon>Pseudomonadati</taxon>
        <taxon>Pseudomonadota</taxon>
        <taxon>Alphaproteobacteria</taxon>
        <taxon>Sneathiellales</taxon>
        <taxon>Sneathiellaceae</taxon>
        <taxon>Sneathiella</taxon>
    </lineage>
</organism>
<evidence type="ECO:0000259" key="1">
    <source>
        <dbReference type="Pfam" id="PF00108"/>
    </source>
</evidence>
<dbReference type="InterPro" id="IPR020616">
    <property type="entry name" value="Thiolase_N"/>
</dbReference>
<dbReference type="PANTHER" id="PTHR42870">
    <property type="entry name" value="ACETYL-COA C-ACETYLTRANSFERASE"/>
    <property type="match status" value="1"/>
</dbReference>
<dbReference type="Gene3D" id="3.40.47.10">
    <property type="match status" value="1"/>
</dbReference>
<proteinExistence type="predicted"/>
<reference evidence="3 4" key="1">
    <citation type="journal article" date="2014" name="Int. J. Syst. Evol. Microbiol.">
        <title>Sneathiella chungangensis sp. nov., isolated from a marine sand, and emended description of the genus Sneathiella.</title>
        <authorList>
            <person name="Siamphan C."/>
            <person name="Kim H."/>
            <person name="Lee J.S."/>
            <person name="Kim W."/>
        </authorList>
    </citation>
    <scope>NUCLEOTIDE SEQUENCE [LARGE SCALE GENOMIC DNA]</scope>
    <source>
        <strain evidence="3 4">KCTC 32476</strain>
    </source>
</reference>
<dbReference type="InterPro" id="IPR002155">
    <property type="entry name" value="Thiolase"/>
</dbReference>
<dbReference type="GO" id="GO:0003988">
    <property type="term" value="F:acetyl-CoA C-acyltransferase activity"/>
    <property type="evidence" value="ECO:0007669"/>
    <property type="project" value="UniProtKB-ARBA"/>
</dbReference>
<dbReference type="Pfam" id="PF22691">
    <property type="entry name" value="Thiolase_C_1"/>
    <property type="match status" value="1"/>
</dbReference>
<comment type="caution">
    <text evidence="3">The sequence shown here is derived from an EMBL/GenBank/DDBJ whole genome shotgun (WGS) entry which is preliminary data.</text>
</comment>
<dbReference type="EMBL" id="WTVA01000004">
    <property type="protein sequence ID" value="MZR22689.1"/>
    <property type="molecule type" value="Genomic_DNA"/>
</dbReference>
<dbReference type="SUPFAM" id="SSF53901">
    <property type="entry name" value="Thiolase-like"/>
    <property type="match status" value="2"/>
</dbReference>
<dbReference type="Proteomes" id="UP000445696">
    <property type="component" value="Unassembled WGS sequence"/>
</dbReference>
<dbReference type="InterPro" id="IPR016039">
    <property type="entry name" value="Thiolase-like"/>
</dbReference>
<feature type="domain" description="Thiolase C-terminal" evidence="2">
    <location>
        <begin position="277"/>
        <end position="399"/>
    </location>
</feature>
<evidence type="ECO:0000259" key="2">
    <source>
        <dbReference type="Pfam" id="PF22691"/>
    </source>
</evidence>